<dbReference type="eggNOG" id="COG4383">
    <property type="taxonomic scope" value="Bacteria"/>
</dbReference>
<dbReference type="STRING" id="78245.Xaut_4502"/>
<organism evidence="2 3">
    <name type="scientific">Xanthobacter autotrophicus (strain ATCC BAA-1158 / Py2)</name>
    <dbReference type="NCBI Taxonomy" id="78245"/>
    <lineage>
        <taxon>Bacteria</taxon>
        <taxon>Pseudomonadati</taxon>
        <taxon>Pseudomonadota</taxon>
        <taxon>Alphaproteobacteria</taxon>
        <taxon>Hyphomicrobiales</taxon>
        <taxon>Xanthobacteraceae</taxon>
        <taxon>Xanthobacter</taxon>
    </lineage>
</organism>
<dbReference type="PhylomeDB" id="A7INX7"/>
<accession>A7INX7</accession>
<sequence length="544" mass="59357">MARLSKILGPDGRPVDLDALFDKAKAGPTLTGVRSPISGHPADGLTPARLARIHRAAAQGDILAYLELAEDIEERDLHYAAVLGTRKRQVSQIPITVETASDDPEHIKHADFVRDWLAEGVLDAALFDLCDAIGKGFSVLEIEWETTPERIAPSSLTWRDPRWFSFDELSLDEVMLYEGIGKEPLAPHKFITHRHKSKSGLTIRSGLARVASWAWMYKAFTLRDWALFCQNYGMPIRLGRYGAGALHEDKEVLWSAVANIAGDCAAIIPESMRIEFVELKNAADGSKLYEARASWMDAQISKLVLGQTATTDANPGSHAAGQTHRLVQEDMERADAKLIAATLNRQLIHQMVAFNFGPQPKYPVLRIGRPDELPIGEIVTALEKLGPLGLEVEESQILDRLGLTEAAKATEGKIVRKIGGRPKPAEAKPQILPGLPGGPPLDGGRPPAAGLTRHLVSLHASAPDPEYVDALTVRLAAEMSGVMAGLTGEIRRAFDEASDMRDLADRLERMQLDPKAFAEAMTRGMALAHLVGQAALVDELRLEV</sequence>
<evidence type="ECO:0000313" key="3">
    <source>
        <dbReference type="Proteomes" id="UP000002417"/>
    </source>
</evidence>
<dbReference type="AlphaFoldDB" id="A7INX7"/>
<feature type="region of interest" description="Disordered" evidence="1">
    <location>
        <begin position="420"/>
        <end position="439"/>
    </location>
</feature>
<dbReference type="KEGG" id="xau:Xaut_4502"/>
<evidence type="ECO:0008006" key="4">
    <source>
        <dbReference type="Google" id="ProtNLM"/>
    </source>
</evidence>
<gene>
    <name evidence="2" type="ordered locus">Xaut_4502</name>
</gene>
<keyword evidence="3" id="KW-1185">Reference proteome</keyword>
<reference evidence="2 3" key="1">
    <citation type="submission" date="2007-07" db="EMBL/GenBank/DDBJ databases">
        <title>Complete sequence of chromosome of Xanthobacter autotrophicus Py2.</title>
        <authorList>
            <consortium name="US DOE Joint Genome Institute"/>
            <person name="Copeland A."/>
            <person name="Lucas S."/>
            <person name="Lapidus A."/>
            <person name="Barry K."/>
            <person name="Glavina del Rio T."/>
            <person name="Hammon N."/>
            <person name="Israni S."/>
            <person name="Dalin E."/>
            <person name="Tice H."/>
            <person name="Pitluck S."/>
            <person name="Sims D."/>
            <person name="Brettin T."/>
            <person name="Bruce D."/>
            <person name="Detter J.C."/>
            <person name="Han C."/>
            <person name="Tapia R."/>
            <person name="Brainard J."/>
            <person name="Schmutz J."/>
            <person name="Larimer F."/>
            <person name="Land M."/>
            <person name="Hauser L."/>
            <person name="Kyrpides N."/>
            <person name="Kim E."/>
            <person name="Ensigns S.A."/>
            <person name="Richardson P."/>
        </authorList>
    </citation>
    <scope>NUCLEOTIDE SEQUENCE [LARGE SCALE GENOMIC DNA]</scope>
    <source>
        <strain evidence="3">ATCC BAA-1158 / Py2</strain>
    </source>
</reference>
<dbReference type="Proteomes" id="UP000002417">
    <property type="component" value="Chromosome"/>
</dbReference>
<dbReference type="Pfam" id="PF06074">
    <property type="entry name" value="Portal_Mu"/>
    <property type="match status" value="1"/>
</dbReference>
<dbReference type="HOGENOM" id="CLU_036594_0_1_5"/>
<proteinExistence type="predicted"/>
<dbReference type="EMBL" id="CP000781">
    <property type="protein sequence ID" value="ABS69723.1"/>
    <property type="molecule type" value="Genomic_DNA"/>
</dbReference>
<evidence type="ECO:0000313" key="2">
    <source>
        <dbReference type="EMBL" id="ABS69723.1"/>
    </source>
</evidence>
<name>A7INX7_XANP2</name>
<dbReference type="InterPro" id="IPR009279">
    <property type="entry name" value="Portal_Mu"/>
</dbReference>
<evidence type="ECO:0000256" key="1">
    <source>
        <dbReference type="SAM" id="MobiDB-lite"/>
    </source>
</evidence>
<protein>
    <recommendedName>
        <fullName evidence="4">DUF935 domain-containing protein</fullName>
    </recommendedName>
</protein>
<dbReference type="OrthoDB" id="9797300at2"/>